<gene>
    <name evidence="2" type="ORF">LBU54_05225</name>
</gene>
<dbReference type="SUPFAM" id="SSF53448">
    <property type="entry name" value="Nucleotide-diphospho-sugar transferases"/>
    <property type="match status" value="1"/>
</dbReference>
<dbReference type="InterPro" id="IPR029044">
    <property type="entry name" value="Nucleotide-diphossugar_trans"/>
</dbReference>
<dbReference type="RefSeq" id="WP_224526804.1">
    <property type="nucleotide sequence ID" value="NZ_JAIUJR010000002.1"/>
</dbReference>
<evidence type="ECO:0000313" key="2">
    <source>
        <dbReference type="EMBL" id="MCA0131976.1"/>
    </source>
</evidence>
<name>A0ABS7XSF8_9FLAO</name>
<evidence type="ECO:0000313" key="3">
    <source>
        <dbReference type="Proteomes" id="UP001198901"/>
    </source>
</evidence>
<dbReference type="Proteomes" id="UP001198901">
    <property type="component" value="Unassembled WGS sequence"/>
</dbReference>
<keyword evidence="3" id="KW-1185">Reference proteome</keyword>
<reference evidence="3" key="1">
    <citation type="submission" date="2023-07" db="EMBL/GenBank/DDBJ databases">
        <authorList>
            <person name="Yue Y."/>
        </authorList>
    </citation>
    <scope>NUCLEOTIDE SEQUENCE [LARGE SCALE GENOMIC DNA]</scope>
    <source>
        <strain evidence="3">D23</strain>
    </source>
</reference>
<dbReference type="PANTHER" id="PTHR22916:SF67">
    <property type="entry name" value="COLANIC ACID BIOSYNTHESIS GLYCOSYL TRANSFERASE WCAE-RELATED"/>
    <property type="match status" value="1"/>
</dbReference>
<organism evidence="2 3">
    <name type="scientific">Winogradskyella alexanderae</name>
    <dbReference type="NCBI Taxonomy" id="2877123"/>
    <lineage>
        <taxon>Bacteria</taxon>
        <taxon>Pseudomonadati</taxon>
        <taxon>Bacteroidota</taxon>
        <taxon>Flavobacteriia</taxon>
        <taxon>Flavobacteriales</taxon>
        <taxon>Flavobacteriaceae</taxon>
        <taxon>Winogradskyella</taxon>
    </lineage>
</organism>
<dbReference type="EMBL" id="JAIUJR010000002">
    <property type="protein sequence ID" value="MCA0131976.1"/>
    <property type="molecule type" value="Genomic_DNA"/>
</dbReference>
<sequence length="280" mass="32251">MSCDLLSIITINYNNALGLKKTMESLGSQSSRDFEHIIIDGNSTDDSLNVIKSFNYKNLNFVSERDSGIYNAMNKGIKMAKGKYILFLNSGDYLENKKVISHVLPYLKNDYGVLSGSLIFDEDSGPRLREHPEKMTFSYLVGNAISHPSTFIKRELFSKYGLYDESLKIVSDWAFFIKVLGLNNESFAKIPLTISVFDTKGVSSNENNYDYVYKERRKVLETYFPLIFNNENDTYIFEKFLKTNKRFRYLKIVDKSPFFRKIATVHLGVSAKLLRLFGVR</sequence>
<dbReference type="Pfam" id="PF00535">
    <property type="entry name" value="Glycos_transf_2"/>
    <property type="match status" value="1"/>
</dbReference>
<dbReference type="InterPro" id="IPR001173">
    <property type="entry name" value="Glyco_trans_2-like"/>
</dbReference>
<proteinExistence type="predicted"/>
<dbReference type="Gene3D" id="3.90.550.10">
    <property type="entry name" value="Spore Coat Polysaccharide Biosynthesis Protein SpsA, Chain A"/>
    <property type="match status" value="1"/>
</dbReference>
<accession>A0ABS7XSF8</accession>
<evidence type="ECO:0000259" key="1">
    <source>
        <dbReference type="Pfam" id="PF00535"/>
    </source>
</evidence>
<protein>
    <submittedName>
        <fullName evidence="2">Glycosyltransferase</fullName>
    </submittedName>
</protein>
<dbReference type="PANTHER" id="PTHR22916">
    <property type="entry name" value="GLYCOSYLTRANSFERASE"/>
    <property type="match status" value="1"/>
</dbReference>
<feature type="domain" description="Glycosyltransferase 2-like" evidence="1">
    <location>
        <begin position="7"/>
        <end position="133"/>
    </location>
</feature>
<comment type="caution">
    <text evidence="2">The sequence shown here is derived from an EMBL/GenBank/DDBJ whole genome shotgun (WGS) entry which is preliminary data.</text>
</comment>
<dbReference type="CDD" id="cd06433">
    <property type="entry name" value="GT_2_WfgS_like"/>
    <property type="match status" value="1"/>
</dbReference>